<proteinExistence type="predicted"/>
<protein>
    <recommendedName>
        <fullName evidence="3">Lipoprotein</fullName>
    </recommendedName>
</protein>
<evidence type="ECO:0000313" key="1">
    <source>
        <dbReference type="EMBL" id="TXB63937.1"/>
    </source>
</evidence>
<comment type="caution">
    <text evidence="1">The sequence shown here is derived from an EMBL/GenBank/DDBJ whole genome shotgun (WGS) entry which is preliminary data.</text>
</comment>
<dbReference type="EMBL" id="VOOS01000006">
    <property type="protein sequence ID" value="TXB63937.1"/>
    <property type="molecule type" value="Genomic_DNA"/>
</dbReference>
<dbReference type="RefSeq" id="WP_147101874.1">
    <property type="nucleotide sequence ID" value="NZ_VOOS01000006.1"/>
</dbReference>
<organism evidence="1 2">
    <name type="scientific">Vicingus serpentipes</name>
    <dbReference type="NCBI Taxonomy" id="1926625"/>
    <lineage>
        <taxon>Bacteria</taxon>
        <taxon>Pseudomonadati</taxon>
        <taxon>Bacteroidota</taxon>
        <taxon>Flavobacteriia</taxon>
        <taxon>Flavobacteriales</taxon>
        <taxon>Vicingaceae</taxon>
        <taxon>Vicingus</taxon>
    </lineage>
</organism>
<dbReference type="AlphaFoldDB" id="A0A5C6RNX8"/>
<keyword evidence="2" id="KW-1185">Reference proteome</keyword>
<evidence type="ECO:0000313" key="2">
    <source>
        <dbReference type="Proteomes" id="UP000321721"/>
    </source>
</evidence>
<reference evidence="1 2" key="1">
    <citation type="submission" date="2019-08" db="EMBL/GenBank/DDBJ databases">
        <title>Genome of Vicingus serpentipes NCIMB 15042.</title>
        <authorList>
            <person name="Bowman J.P."/>
        </authorList>
    </citation>
    <scope>NUCLEOTIDE SEQUENCE [LARGE SCALE GENOMIC DNA]</scope>
    <source>
        <strain evidence="1 2">NCIMB 15042</strain>
    </source>
</reference>
<dbReference type="Proteomes" id="UP000321721">
    <property type="component" value="Unassembled WGS sequence"/>
</dbReference>
<evidence type="ECO:0008006" key="3">
    <source>
        <dbReference type="Google" id="ProtNLM"/>
    </source>
</evidence>
<name>A0A5C6RNX8_9FLAO</name>
<dbReference type="PROSITE" id="PS51257">
    <property type="entry name" value="PROKAR_LIPOPROTEIN"/>
    <property type="match status" value="1"/>
</dbReference>
<accession>A0A5C6RNX8</accession>
<gene>
    <name evidence="1" type="ORF">FRY74_11830</name>
</gene>
<sequence>MKNSSIISTLLILLIIGCNPEKTYFDQLIKDKTITERVVELNKTLTEIRKTENKSALVKEEEDYLEYEYKIGIDETFNVTYFFDVAGCYEVGLDTYFNNEVDAQLVMEKIKEEIENSDKFKLKTDTNQLIEWSSTDGLASIELDYENLNKGMVSFTVFANE</sequence>